<dbReference type="InterPro" id="IPR041249">
    <property type="entry name" value="HEPN_DZIP3"/>
</dbReference>
<dbReference type="EnsemblMetazoa" id="G8078.1">
    <property type="protein sequence ID" value="G8078.1:cds"/>
    <property type="gene ID" value="G8078"/>
</dbReference>
<evidence type="ECO:0000259" key="1">
    <source>
        <dbReference type="Pfam" id="PF18738"/>
    </source>
</evidence>
<dbReference type="Pfam" id="PF18738">
    <property type="entry name" value="HEPN_DZIP3"/>
    <property type="match status" value="1"/>
</dbReference>
<reference evidence="2" key="1">
    <citation type="submission" date="2022-08" db="UniProtKB">
        <authorList>
            <consortium name="EnsemblMetazoa"/>
        </authorList>
    </citation>
    <scope>IDENTIFICATION</scope>
    <source>
        <strain evidence="2">05x7-T-G4-1.051#20</strain>
    </source>
</reference>
<evidence type="ECO:0000313" key="2">
    <source>
        <dbReference type="EnsemblMetazoa" id="G8078.1:cds"/>
    </source>
</evidence>
<dbReference type="AlphaFoldDB" id="A0A8W8NTK4"/>
<name>A0A8W8NTK4_MAGGI</name>
<keyword evidence="3" id="KW-1185">Reference proteome</keyword>
<dbReference type="Proteomes" id="UP000005408">
    <property type="component" value="Unassembled WGS sequence"/>
</dbReference>
<proteinExistence type="predicted"/>
<feature type="domain" description="DZIP3-like HEPN" evidence="1">
    <location>
        <begin position="1"/>
        <end position="93"/>
    </location>
</feature>
<accession>A0A8W8NTK4</accession>
<sequence length="142" mass="16526">MCSIKPHSQKWGNDPKPWDKTLSANIERIRLIRNEDYGHSSQRSISDEDFEKKYQYIKNIVQELEKYLGSFTKYQDEVNELKTCPMDPTQSEKNIKELLDLRKKIKVISEDVEKMKDTSVLSNKGTTVSRVNDTKSNLIGLN</sequence>
<evidence type="ECO:0000313" key="3">
    <source>
        <dbReference type="Proteomes" id="UP000005408"/>
    </source>
</evidence>
<protein>
    <recommendedName>
        <fullName evidence="1">DZIP3-like HEPN domain-containing protein</fullName>
    </recommendedName>
</protein>
<organism evidence="2 3">
    <name type="scientific">Magallana gigas</name>
    <name type="common">Pacific oyster</name>
    <name type="synonym">Crassostrea gigas</name>
    <dbReference type="NCBI Taxonomy" id="29159"/>
    <lineage>
        <taxon>Eukaryota</taxon>
        <taxon>Metazoa</taxon>
        <taxon>Spiralia</taxon>
        <taxon>Lophotrochozoa</taxon>
        <taxon>Mollusca</taxon>
        <taxon>Bivalvia</taxon>
        <taxon>Autobranchia</taxon>
        <taxon>Pteriomorphia</taxon>
        <taxon>Ostreida</taxon>
        <taxon>Ostreoidea</taxon>
        <taxon>Ostreidae</taxon>
        <taxon>Magallana</taxon>
    </lineage>
</organism>